<gene>
    <name evidence="2" type="ORF">ElyMa_004695300</name>
</gene>
<evidence type="ECO:0000313" key="2">
    <source>
        <dbReference type="EMBL" id="GFS05951.1"/>
    </source>
</evidence>
<feature type="region of interest" description="Disordered" evidence="1">
    <location>
        <begin position="55"/>
        <end position="90"/>
    </location>
</feature>
<proteinExistence type="predicted"/>
<name>A0AAV4IA08_9GAST</name>
<comment type="caution">
    <text evidence="2">The sequence shown here is derived from an EMBL/GenBank/DDBJ whole genome shotgun (WGS) entry which is preliminary data.</text>
</comment>
<feature type="compositionally biased region" description="Basic and acidic residues" evidence="1">
    <location>
        <begin position="79"/>
        <end position="88"/>
    </location>
</feature>
<sequence length="155" mass="17781">MFNARRDGEPARLTLKEWKEAITDAWIDPNLVEKVDDPMEKHLLENLKLAYQSGKGSLDQVNPSENDKQITVDESDMPLNEREGKASEEVVQTDADCTIEVIQSGSQTRNIEKKSGRNYTKWKETESNLVKKHFKDYITDTTIPIMGGCQENMRY</sequence>
<organism evidence="2 3">
    <name type="scientific">Elysia marginata</name>
    <dbReference type="NCBI Taxonomy" id="1093978"/>
    <lineage>
        <taxon>Eukaryota</taxon>
        <taxon>Metazoa</taxon>
        <taxon>Spiralia</taxon>
        <taxon>Lophotrochozoa</taxon>
        <taxon>Mollusca</taxon>
        <taxon>Gastropoda</taxon>
        <taxon>Heterobranchia</taxon>
        <taxon>Euthyneura</taxon>
        <taxon>Panpulmonata</taxon>
        <taxon>Sacoglossa</taxon>
        <taxon>Placobranchoidea</taxon>
        <taxon>Plakobranchidae</taxon>
        <taxon>Elysia</taxon>
    </lineage>
</organism>
<keyword evidence="3" id="KW-1185">Reference proteome</keyword>
<evidence type="ECO:0000256" key="1">
    <source>
        <dbReference type="SAM" id="MobiDB-lite"/>
    </source>
</evidence>
<accession>A0AAV4IA08</accession>
<reference evidence="2 3" key="1">
    <citation type="journal article" date="2021" name="Elife">
        <title>Chloroplast acquisition without the gene transfer in kleptoplastic sea slugs, Plakobranchus ocellatus.</title>
        <authorList>
            <person name="Maeda T."/>
            <person name="Takahashi S."/>
            <person name="Yoshida T."/>
            <person name="Shimamura S."/>
            <person name="Takaki Y."/>
            <person name="Nagai Y."/>
            <person name="Toyoda A."/>
            <person name="Suzuki Y."/>
            <person name="Arimoto A."/>
            <person name="Ishii H."/>
            <person name="Satoh N."/>
            <person name="Nishiyama T."/>
            <person name="Hasebe M."/>
            <person name="Maruyama T."/>
            <person name="Minagawa J."/>
            <person name="Obokata J."/>
            <person name="Shigenobu S."/>
        </authorList>
    </citation>
    <scope>NUCLEOTIDE SEQUENCE [LARGE SCALE GENOMIC DNA]</scope>
</reference>
<dbReference type="AlphaFoldDB" id="A0AAV4IA08"/>
<dbReference type="EMBL" id="BMAT01009411">
    <property type="protein sequence ID" value="GFS05951.1"/>
    <property type="molecule type" value="Genomic_DNA"/>
</dbReference>
<dbReference type="PANTHER" id="PTHR33480">
    <property type="entry name" value="SET DOMAIN-CONTAINING PROTEIN-RELATED"/>
    <property type="match status" value="1"/>
</dbReference>
<dbReference type="PANTHER" id="PTHR33480:SF1">
    <property type="entry name" value="TYR RECOMBINASE DOMAIN-CONTAINING PROTEIN"/>
    <property type="match status" value="1"/>
</dbReference>
<dbReference type="Proteomes" id="UP000762676">
    <property type="component" value="Unassembled WGS sequence"/>
</dbReference>
<protein>
    <submittedName>
        <fullName evidence="2">Histone-lysine N-methyltransferase SETD8-A</fullName>
    </submittedName>
</protein>
<evidence type="ECO:0000313" key="3">
    <source>
        <dbReference type="Proteomes" id="UP000762676"/>
    </source>
</evidence>